<accession>A0A9Q8Z6U2</accession>
<sequence>MAETSPTQSRKGNSLISFSTPRVRLSVALHRRGNDWFVVLPLAYGMAGGNRYFGQISSPDEPSSSTGNNKATHDPPSSNTNLNPRFWLRNGRDFDDGCGNEMLEAEDLLNAEPSVFRDSGLKRTRKVVDARGSRKKATERECTEILVEVLVKEEGLCHRCATCGGWENCYAWSPRHKMVGEDKEGQPVYWCGTCSQAPRWWDVYWWLEPKKLPFGVYFHYHMEHVKALVDEQ</sequence>
<organism evidence="2 3">
    <name type="scientific">Curvularia clavata</name>
    <dbReference type="NCBI Taxonomy" id="95742"/>
    <lineage>
        <taxon>Eukaryota</taxon>
        <taxon>Fungi</taxon>
        <taxon>Dikarya</taxon>
        <taxon>Ascomycota</taxon>
        <taxon>Pezizomycotina</taxon>
        <taxon>Dothideomycetes</taxon>
        <taxon>Pleosporomycetidae</taxon>
        <taxon>Pleosporales</taxon>
        <taxon>Pleosporineae</taxon>
        <taxon>Pleosporaceae</taxon>
        <taxon>Curvularia</taxon>
    </lineage>
</organism>
<dbReference type="EMBL" id="CP089276">
    <property type="protein sequence ID" value="USP77441.1"/>
    <property type="molecule type" value="Genomic_DNA"/>
</dbReference>
<keyword evidence="3" id="KW-1185">Reference proteome</keyword>
<reference evidence="2" key="1">
    <citation type="submission" date="2021-12" db="EMBL/GenBank/DDBJ databases">
        <title>Curvularia clavata genome.</title>
        <authorList>
            <person name="Cao Y."/>
        </authorList>
    </citation>
    <scope>NUCLEOTIDE SEQUENCE</scope>
    <source>
        <strain evidence="2">Yc1106</strain>
    </source>
</reference>
<dbReference type="AlphaFoldDB" id="A0A9Q8Z6U2"/>
<gene>
    <name evidence="2" type="ORF">yc1106_04715</name>
</gene>
<dbReference type="OrthoDB" id="3793816at2759"/>
<name>A0A9Q8Z6U2_CURCL</name>
<evidence type="ECO:0000313" key="2">
    <source>
        <dbReference type="EMBL" id="USP77441.1"/>
    </source>
</evidence>
<evidence type="ECO:0000256" key="1">
    <source>
        <dbReference type="SAM" id="MobiDB-lite"/>
    </source>
</evidence>
<dbReference type="Proteomes" id="UP001056012">
    <property type="component" value="Chromosome 3"/>
</dbReference>
<feature type="compositionally biased region" description="Polar residues" evidence="1">
    <location>
        <begin position="55"/>
        <end position="83"/>
    </location>
</feature>
<feature type="region of interest" description="Disordered" evidence="1">
    <location>
        <begin position="55"/>
        <end position="85"/>
    </location>
</feature>
<evidence type="ECO:0000313" key="3">
    <source>
        <dbReference type="Proteomes" id="UP001056012"/>
    </source>
</evidence>
<protein>
    <submittedName>
        <fullName evidence="2">Uncharacterized protein</fullName>
    </submittedName>
</protein>
<proteinExistence type="predicted"/>
<dbReference type="VEuPathDB" id="FungiDB:yc1106_04715"/>